<evidence type="ECO:0000313" key="2">
    <source>
        <dbReference type="Proteomes" id="UP000217790"/>
    </source>
</evidence>
<dbReference type="STRING" id="47427.A0A2H3CCI5"/>
<evidence type="ECO:0000313" key="1">
    <source>
        <dbReference type="EMBL" id="PBK80789.1"/>
    </source>
</evidence>
<gene>
    <name evidence="1" type="ORF">ARMGADRAFT_1020707</name>
</gene>
<protein>
    <submittedName>
        <fullName evidence="1">Uncharacterized protein</fullName>
    </submittedName>
</protein>
<name>A0A2H3CCI5_ARMGA</name>
<sequence>MGVSGTARQKFAGPFDDVIVPVPGKEAKLERLLRFELHVPIEVSHLTRIPHLRLPEFSAPRLSAVVITSHFQTSVFVPLSLRHAGPIQFILDLFDRKVDVQLPPLVWSQLVKRACDINIGGMEQVMESWISLSTALLEASAKDWSSPPTHAVSLHTPHVSTLRQAIIMYLYRDVVDNLLGTYTRAGCNTFARHHINAIPRIQLLLAIIEFLLKIVIRRSPDSASGLRLFVTTMTDLERCVARYPSLTTDEGRGIMLGMDRFIQSDSNLFNAKAPRESQLWSGRICILEIYCMMLGMPSRLRTGFLNFPLDIRHSLSLITMRKLIQVAFEDESWSLQGLTVDNNGNLNPTHQLYFLNLSQILRHCFRNRISVAYDAFEQIDCIRLSSNCQLHPEFVRILEAYIPGLTSSSLDYAHRPDILPIICTTLACNNVGKAKGPNKALSELIKKRPGDPSWDICRKRLLELAQGELDSTDWFKKQKVDSASLSEVRTKIGDAVGILERHIITAPDMETSLPRIPEPVLQRPANAKAEIKHISHNVEYKRTFGNSKSG</sequence>
<dbReference type="EMBL" id="KZ293740">
    <property type="protein sequence ID" value="PBK80789.1"/>
    <property type="molecule type" value="Genomic_DNA"/>
</dbReference>
<reference evidence="2" key="1">
    <citation type="journal article" date="2017" name="Nat. Ecol. Evol.">
        <title>Genome expansion and lineage-specific genetic innovations in the forest pathogenic fungi Armillaria.</title>
        <authorList>
            <person name="Sipos G."/>
            <person name="Prasanna A.N."/>
            <person name="Walter M.C."/>
            <person name="O'Connor E."/>
            <person name="Balint B."/>
            <person name="Krizsan K."/>
            <person name="Kiss B."/>
            <person name="Hess J."/>
            <person name="Varga T."/>
            <person name="Slot J."/>
            <person name="Riley R."/>
            <person name="Boka B."/>
            <person name="Rigling D."/>
            <person name="Barry K."/>
            <person name="Lee J."/>
            <person name="Mihaltcheva S."/>
            <person name="LaButti K."/>
            <person name="Lipzen A."/>
            <person name="Waldron R."/>
            <person name="Moloney N.M."/>
            <person name="Sperisen C."/>
            <person name="Kredics L."/>
            <person name="Vagvoelgyi C."/>
            <person name="Patrignani A."/>
            <person name="Fitzpatrick D."/>
            <person name="Nagy I."/>
            <person name="Doyle S."/>
            <person name="Anderson J.B."/>
            <person name="Grigoriev I.V."/>
            <person name="Gueldener U."/>
            <person name="Muensterkoetter M."/>
            <person name="Nagy L.G."/>
        </authorList>
    </citation>
    <scope>NUCLEOTIDE SEQUENCE [LARGE SCALE GENOMIC DNA]</scope>
    <source>
        <strain evidence="2">Ar21-2</strain>
    </source>
</reference>
<keyword evidence="2" id="KW-1185">Reference proteome</keyword>
<accession>A0A2H3CCI5</accession>
<dbReference type="OrthoDB" id="2753780at2759"/>
<dbReference type="AlphaFoldDB" id="A0A2H3CCI5"/>
<dbReference type="Proteomes" id="UP000217790">
    <property type="component" value="Unassembled WGS sequence"/>
</dbReference>
<organism evidence="1 2">
    <name type="scientific">Armillaria gallica</name>
    <name type="common">Bulbous honey fungus</name>
    <name type="synonym">Armillaria bulbosa</name>
    <dbReference type="NCBI Taxonomy" id="47427"/>
    <lineage>
        <taxon>Eukaryota</taxon>
        <taxon>Fungi</taxon>
        <taxon>Dikarya</taxon>
        <taxon>Basidiomycota</taxon>
        <taxon>Agaricomycotina</taxon>
        <taxon>Agaricomycetes</taxon>
        <taxon>Agaricomycetidae</taxon>
        <taxon>Agaricales</taxon>
        <taxon>Marasmiineae</taxon>
        <taxon>Physalacriaceae</taxon>
        <taxon>Armillaria</taxon>
    </lineage>
</organism>
<proteinExistence type="predicted"/>
<dbReference type="InParanoid" id="A0A2H3CCI5"/>